<reference evidence="13" key="1">
    <citation type="submission" date="2017-02" db="UniProtKB">
        <authorList>
            <consortium name="WormBaseParasite"/>
        </authorList>
    </citation>
    <scope>IDENTIFICATION</scope>
</reference>
<dbReference type="PANTHER" id="PTHR13322:SF2">
    <property type="entry name" value="INTEGRATOR COMPLEX SUBUNIT 7"/>
    <property type="match status" value="1"/>
</dbReference>
<evidence type="ECO:0000259" key="8">
    <source>
        <dbReference type="Pfam" id="PF24436"/>
    </source>
</evidence>
<reference evidence="10 12" key="2">
    <citation type="submission" date="2018-11" db="EMBL/GenBank/DDBJ databases">
        <authorList>
            <consortium name="Pathogen Informatics"/>
        </authorList>
    </citation>
    <scope>NUCLEOTIDE SEQUENCE [LARGE SCALE GENOMIC DNA]</scope>
</reference>
<evidence type="ECO:0000313" key="11">
    <source>
        <dbReference type="Proteomes" id="UP000038040"/>
    </source>
</evidence>
<dbReference type="PANTHER" id="PTHR13322">
    <property type="entry name" value="C1ORF73 PROTEIN"/>
    <property type="match status" value="1"/>
</dbReference>
<dbReference type="GO" id="GO:0032039">
    <property type="term" value="C:integrator complex"/>
    <property type="evidence" value="ECO:0007669"/>
    <property type="project" value="InterPro"/>
</dbReference>
<feature type="domain" description="Integrator complex subunit 7 helical bundle" evidence="9">
    <location>
        <begin position="537"/>
        <end position="587"/>
    </location>
</feature>
<keyword evidence="6" id="KW-0539">Nucleus</keyword>
<dbReference type="InterPro" id="IPR056516">
    <property type="entry name" value="INTS7_N"/>
</dbReference>
<dbReference type="InterPro" id="IPR054519">
    <property type="entry name" value="INTS7_C"/>
</dbReference>
<gene>
    <name evidence="10" type="ORF">DME_LOCUS9981</name>
</gene>
<dbReference type="Pfam" id="PF24437">
    <property type="entry name" value="INTS7_HB"/>
    <property type="match status" value="1"/>
</dbReference>
<dbReference type="Proteomes" id="UP000274756">
    <property type="component" value="Unassembled WGS sequence"/>
</dbReference>
<dbReference type="GO" id="GO:0005737">
    <property type="term" value="C:cytoplasm"/>
    <property type="evidence" value="ECO:0007669"/>
    <property type="project" value="UniProtKB-SubCell"/>
</dbReference>
<proteinExistence type="inferred from homology"/>
<evidence type="ECO:0000313" key="10">
    <source>
        <dbReference type="EMBL" id="VDN60008.1"/>
    </source>
</evidence>
<dbReference type="STRING" id="318479.A0A0N4UIC0"/>
<evidence type="ECO:0000256" key="6">
    <source>
        <dbReference type="ARBA" id="ARBA00023242"/>
    </source>
</evidence>
<keyword evidence="12" id="KW-1185">Reference proteome</keyword>
<name>A0A0N4UIC0_DRAME</name>
<sequence length="754" mass="86108">MATIVSVSSLFRSNPFPFFVNAAVLRLCETFRDECNELRLCIVRVMGECKSELQLVFSCDEVARRLLKVSHSNDVLARSLTLHMLAKLAVVTAENKQVHHLIITSLDSDEQQEQLASIIASKEYMRVSKSFSQTIFEKLCTRLLSTALSSTMKVRLVDLFAEITADIEIIMQIFELGERILQTACNKRLTIALITSLTTLACSCRYGVPKLLNLLLNRLNTTYDPVFCVVILRSVQRLSSAVHMFSSSQIKELCDFGEVIKHHIVREAWLMTLIRLSIQNIKKVNDVIDEFYGSWSFLLSSENISIRLGAMHLFVNLYLRLLTSNVALLLQSAFIIGINEKKFINSEKFYRLLTVFLRQRSSIDYVDSLIEALLDVVKSSDHFYILQLLISTAEAHPYLYPYLSKWARSQLNNEILQLFAYLVYAPFEDVANLPANHLNHWGQDCWKLYLIGRTAMRNGHGKRIALPIFELIEKEVIFLGMEGDGLCALKETQLHFFFAEKYLENILSFLLVVRRVLIVRNITIGLCKDLPTYMADRLIIELRICSNLLIACRDKWAKLYRRCFDADAETLATIELYCSLCAVLSTGLSLFCEEQPLSIINVPSMKRGSVSNNRLRSALVWAKNQLEKFEKIAFKHRCTYELNIMTQPPSQTDITVNITRNQKLSVSIEGAIESSQSSTIDTIILKSTAKFSKGSTNQDFSQTQSVIPREDKFFNAQFLIAIPQSCTIEFSVDFLDKAKRYWETDTKAELRLTV</sequence>
<dbReference type="InterPro" id="IPR016024">
    <property type="entry name" value="ARM-type_fold"/>
</dbReference>
<dbReference type="SUPFAM" id="SSF48371">
    <property type="entry name" value="ARM repeat"/>
    <property type="match status" value="1"/>
</dbReference>
<feature type="domain" description="Integrator complex subunit 7 N-terminal" evidence="8">
    <location>
        <begin position="2"/>
        <end position="460"/>
    </location>
</feature>
<evidence type="ECO:0000256" key="4">
    <source>
        <dbReference type="ARBA" id="ARBA00015336"/>
    </source>
</evidence>
<dbReference type="Proteomes" id="UP000038040">
    <property type="component" value="Unplaced"/>
</dbReference>
<dbReference type="WBParaSite" id="DME_0000734501-mRNA-1">
    <property type="protein sequence ID" value="DME_0000734501-mRNA-1"/>
    <property type="gene ID" value="DME_0000734501"/>
</dbReference>
<dbReference type="Pfam" id="PF24436">
    <property type="entry name" value="INTS7_N"/>
    <property type="match status" value="1"/>
</dbReference>
<protein>
    <recommendedName>
        <fullName evidence="4">Integrator complex subunit 7</fullName>
    </recommendedName>
</protein>
<keyword evidence="5" id="KW-0963">Cytoplasm</keyword>
<evidence type="ECO:0000256" key="3">
    <source>
        <dbReference type="ARBA" id="ARBA00008565"/>
    </source>
</evidence>
<dbReference type="Pfam" id="PF22965">
    <property type="entry name" value="INTS7_C"/>
    <property type="match status" value="1"/>
</dbReference>
<dbReference type="GO" id="GO:0034472">
    <property type="term" value="P:snRNA 3'-end processing"/>
    <property type="evidence" value="ECO:0007669"/>
    <property type="project" value="TreeGrafter"/>
</dbReference>
<comment type="similarity">
    <text evidence="3">Belongs to the Integrator subunit 7 family.</text>
</comment>
<dbReference type="EMBL" id="UYYG01001198">
    <property type="protein sequence ID" value="VDN60008.1"/>
    <property type="molecule type" value="Genomic_DNA"/>
</dbReference>
<evidence type="ECO:0000256" key="5">
    <source>
        <dbReference type="ARBA" id="ARBA00022490"/>
    </source>
</evidence>
<dbReference type="InterPro" id="IPR056517">
    <property type="entry name" value="INTS7_HB"/>
</dbReference>
<accession>A0A0N4UIC0</accession>
<comment type="subcellular location">
    <subcellularLocation>
        <location evidence="2">Cytoplasm</location>
    </subcellularLocation>
    <subcellularLocation>
        <location evidence="1">Nucleus</location>
    </subcellularLocation>
</comment>
<feature type="domain" description="Integrator complex subunit 7 C-terminal" evidence="7">
    <location>
        <begin position="642"/>
        <end position="742"/>
    </location>
</feature>
<evidence type="ECO:0000256" key="1">
    <source>
        <dbReference type="ARBA" id="ARBA00004123"/>
    </source>
</evidence>
<evidence type="ECO:0000256" key="2">
    <source>
        <dbReference type="ARBA" id="ARBA00004496"/>
    </source>
</evidence>
<dbReference type="InterPro" id="IPR033060">
    <property type="entry name" value="INTS7"/>
</dbReference>
<evidence type="ECO:0000313" key="13">
    <source>
        <dbReference type="WBParaSite" id="DME_0000734501-mRNA-1"/>
    </source>
</evidence>
<dbReference type="OrthoDB" id="1921953at2759"/>
<organism evidence="11 13">
    <name type="scientific">Dracunculus medinensis</name>
    <name type="common">Guinea worm</name>
    <dbReference type="NCBI Taxonomy" id="318479"/>
    <lineage>
        <taxon>Eukaryota</taxon>
        <taxon>Metazoa</taxon>
        <taxon>Ecdysozoa</taxon>
        <taxon>Nematoda</taxon>
        <taxon>Chromadorea</taxon>
        <taxon>Rhabditida</taxon>
        <taxon>Spirurina</taxon>
        <taxon>Dracunculoidea</taxon>
        <taxon>Dracunculidae</taxon>
        <taxon>Dracunculus</taxon>
    </lineage>
</organism>
<evidence type="ECO:0000259" key="9">
    <source>
        <dbReference type="Pfam" id="PF24437"/>
    </source>
</evidence>
<evidence type="ECO:0000259" key="7">
    <source>
        <dbReference type="Pfam" id="PF22965"/>
    </source>
</evidence>
<evidence type="ECO:0000313" key="12">
    <source>
        <dbReference type="Proteomes" id="UP000274756"/>
    </source>
</evidence>
<dbReference type="AlphaFoldDB" id="A0A0N4UIC0"/>